<sequence length="272" mass="30676">MHDDCDAFVEISTDADQKKSFRIKMKKEDERNLDKREKILKTCGLNAAAISTAPSPKATAKKKILKGNKGKDSGTSSEEERWLDAIESGKLEEVDDELKKIKPKDPKLMTARQRAMFERKTDTEPNPGVEQLMSLPTGYKEKVMTAEAIQKAALKSLKRKQLADEKREKDKKKTMERLLKKQESKASKVISKGRLSKRQVPLVTYRLTFEGSSISLPPGENFPLSSTKERSPPKQILCGVKQCKNPKRYSCSKTGIPLCSLQCYKANLLLTR</sequence>
<feature type="compositionally biased region" description="Basic and acidic residues" evidence="1">
    <location>
        <begin position="161"/>
        <end position="183"/>
    </location>
</feature>
<keyword evidence="4" id="KW-1185">Reference proteome</keyword>
<dbReference type="AlphaFoldDB" id="A0A195CPT6"/>
<evidence type="ECO:0000313" key="4">
    <source>
        <dbReference type="Proteomes" id="UP000078542"/>
    </source>
</evidence>
<feature type="region of interest" description="Disordered" evidence="1">
    <location>
        <begin position="160"/>
        <end position="183"/>
    </location>
</feature>
<dbReference type="STRING" id="456900.A0A195CPT6"/>
<feature type="domain" description="INO80 complex subunit B-like conserved region" evidence="2">
    <location>
        <begin position="147"/>
        <end position="220"/>
    </location>
</feature>
<dbReference type="GO" id="GO:0031011">
    <property type="term" value="C:Ino80 complex"/>
    <property type="evidence" value="ECO:0007669"/>
    <property type="project" value="InterPro"/>
</dbReference>
<name>A0A195CPT6_9HYME</name>
<dbReference type="Proteomes" id="UP000078542">
    <property type="component" value="Unassembled WGS sequence"/>
</dbReference>
<accession>A0A195CPT6</accession>
<dbReference type="CDD" id="cd23021">
    <property type="entry name" value="zf-HIT_IN80B"/>
    <property type="match status" value="1"/>
</dbReference>
<dbReference type="InterPro" id="IPR006880">
    <property type="entry name" value="INO80B_C"/>
</dbReference>
<feature type="region of interest" description="Disordered" evidence="1">
    <location>
        <begin position="51"/>
        <end position="83"/>
    </location>
</feature>
<dbReference type="InterPro" id="IPR029523">
    <property type="entry name" value="INO80B/Ies2"/>
</dbReference>
<evidence type="ECO:0000259" key="2">
    <source>
        <dbReference type="SMART" id="SM01406"/>
    </source>
</evidence>
<dbReference type="OrthoDB" id="2021186at2759"/>
<dbReference type="Pfam" id="PF04438">
    <property type="entry name" value="zf-HIT"/>
    <property type="match status" value="1"/>
</dbReference>
<dbReference type="InterPro" id="IPR007529">
    <property type="entry name" value="Znf_HIT"/>
</dbReference>
<dbReference type="PANTHER" id="PTHR21561:SF12">
    <property type="entry name" value="INO80 COMPLEX SUBUNIT B"/>
    <property type="match status" value="1"/>
</dbReference>
<evidence type="ECO:0000256" key="1">
    <source>
        <dbReference type="SAM" id="MobiDB-lite"/>
    </source>
</evidence>
<organism evidence="3 4">
    <name type="scientific">Cyphomyrmex costatus</name>
    <dbReference type="NCBI Taxonomy" id="456900"/>
    <lineage>
        <taxon>Eukaryota</taxon>
        <taxon>Metazoa</taxon>
        <taxon>Ecdysozoa</taxon>
        <taxon>Arthropoda</taxon>
        <taxon>Hexapoda</taxon>
        <taxon>Insecta</taxon>
        <taxon>Pterygota</taxon>
        <taxon>Neoptera</taxon>
        <taxon>Endopterygota</taxon>
        <taxon>Hymenoptera</taxon>
        <taxon>Apocrita</taxon>
        <taxon>Aculeata</taxon>
        <taxon>Formicoidea</taxon>
        <taxon>Formicidae</taxon>
        <taxon>Myrmicinae</taxon>
        <taxon>Cyphomyrmex</taxon>
    </lineage>
</organism>
<dbReference type="EMBL" id="KQ977444">
    <property type="protein sequence ID" value="KYN02753.1"/>
    <property type="molecule type" value="Genomic_DNA"/>
</dbReference>
<reference evidence="3 4" key="1">
    <citation type="submission" date="2016-03" db="EMBL/GenBank/DDBJ databases">
        <title>Cyphomyrmex costatus WGS genome.</title>
        <authorList>
            <person name="Nygaard S."/>
            <person name="Hu H."/>
            <person name="Boomsma J."/>
            <person name="Zhang G."/>
        </authorList>
    </citation>
    <scope>NUCLEOTIDE SEQUENCE [LARGE SCALE GENOMIC DNA]</scope>
    <source>
        <strain evidence="3">MS0001</strain>
        <tissue evidence="3">Whole body</tissue>
    </source>
</reference>
<feature type="compositionally biased region" description="Basic residues" evidence="1">
    <location>
        <begin position="59"/>
        <end position="68"/>
    </location>
</feature>
<gene>
    <name evidence="3" type="ORF">ALC62_06553</name>
</gene>
<protein>
    <submittedName>
        <fullName evidence="3">INO80 complex subunit B</fullName>
    </submittedName>
</protein>
<proteinExistence type="predicted"/>
<dbReference type="SMART" id="SM01406">
    <property type="entry name" value="PAPA-1"/>
    <property type="match status" value="1"/>
</dbReference>
<dbReference type="GO" id="GO:0006338">
    <property type="term" value="P:chromatin remodeling"/>
    <property type="evidence" value="ECO:0007669"/>
    <property type="project" value="InterPro"/>
</dbReference>
<dbReference type="PANTHER" id="PTHR21561">
    <property type="entry name" value="INO80 COMPLEX SUBUNIT B"/>
    <property type="match status" value="1"/>
</dbReference>
<evidence type="ECO:0000313" key="3">
    <source>
        <dbReference type="EMBL" id="KYN02753.1"/>
    </source>
</evidence>